<evidence type="ECO:0000313" key="1">
    <source>
        <dbReference type="EMBL" id="PNT73163.1"/>
    </source>
</evidence>
<dbReference type="Proteomes" id="UP000008810">
    <property type="component" value="Chromosome 2"/>
</dbReference>
<protein>
    <submittedName>
        <fullName evidence="1 2">Uncharacterized protein</fullName>
    </submittedName>
</protein>
<keyword evidence="3" id="KW-1185">Reference proteome</keyword>
<evidence type="ECO:0000313" key="3">
    <source>
        <dbReference type="Proteomes" id="UP000008810"/>
    </source>
</evidence>
<gene>
    <name evidence="1" type="ORF">BRADI_2g54613v3</name>
</gene>
<proteinExistence type="predicted"/>
<reference evidence="1 2" key="1">
    <citation type="journal article" date="2010" name="Nature">
        <title>Genome sequencing and analysis of the model grass Brachypodium distachyon.</title>
        <authorList>
            <consortium name="International Brachypodium Initiative"/>
        </authorList>
    </citation>
    <scope>NUCLEOTIDE SEQUENCE [LARGE SCALE GENOMIC DNA]</scope>
    <source>
        <strain evidence="1 2">Bd21</strain>
    </source>
</reference>
<dbReference type="EnsemblPlants" id="PNT73163">
    <property type="protein sequence ID" value="PNT73163"/>
    <property type="gene ID" value="BRADI_2g54613v3"/>
</dbReference>
<organism evidence="1">
    <name type="scientific">Brachypodium distachyon</name>
    <name type="common">Purple false brome</name>
    <name type="synonym">Trachynia distachya</name>
    <dbReference type="NCBI Taxonomy" id="15368"/>
    <lineage>
        <taxon>Eukaryota</taxon>
        <taxon>Viridiplantae</taxon>
        <taxon>Streptophyta</taxon>
        <taxon>Embryophyta</taxon>
        <taxon>Tracheophyta</taxon>
        <taxon>Spermatophyta</taxon>
        <taxon>Magnoliopsida</taxon>
        <taxon>Liliopsida</taxon>
        <taxon>Poales</taxon>
        <taxon>Poaceae</taxon>
        <taxon>BOP clade</taxon>
        <taxon>Pooideae</taxon>
        <taxon>Stipodae</taxon>
        <taxon>Brachypodieae</taxon>
        <taxon>Brachypodium</taxon>
    </lineage>
</organism>
<accession>A0A2K2DFW0</accession>
<evidence type="ECO:0000313" key="2">
    <source>
        <dbReference type="EnsemblPlants" id="PNT73163"/>
    </source>
</evidence>
<dbReference type="EMBL" id="CM000881">
    <property type="protein sequence ID" value="PNT73163.1"/>
    <property type="molecule type" value="Genomic_DNA"/>
</dbReference>
<dbReference type="AlphaFoldDB" id="A0A2K2DFW0"/>
<dbReference type="InParanoid" id="A0A2K2DFW0"/>
<sequence>MYNEHFSGYLRVMCYVQENTLLAYWNHLPLVMDLPLICIWLNMNTPSTLVCTVKNCERGVFVRKDARP</sequence>
<dbReference type="Gramene" id="PNT73163">
    <property type="protein sequence ID" value="PNT73163"/>
    <property type="gene ID" value="BRADI_2g54613v3"/>
</dbReference>
<reference evidence="1" key="2">
    <citation type="submission" date="2017-06" db="EMBL/GenBank/DDBJ databases">
        <title>WGS assembly of Brachypodium distachyon.</title>
        <authorList>
            <consortium name="The International Brachypodium Initiative"/>
            <person name="Lucas S."/>
            <person name="Harmon-Smith M."/>
            <person name="Lail K."/>
            <person name="Tice H."/>
            <person name="Grimwood J."/>
            <person name="Bruce D."/>
            <person name="Barry K."/>
            <person name="Shu S."/>
            <person name="Lindquist E."/>
            <person name="Wang M."/>
            <person name="Pitluck S."/>
            <person name="Vogel J.P."/>
            <person name="Garvin D.F."/>
            <person name="Mockler T.C."/>
            <person name="Schmutz J."/>
            <person name="Rokhsar D."/>
            <person name="Bevan M.W."/>
        </authorList>
    </citation>
    <scope>NUCLEOTIDE SEQUENCE</scope>
    <source>
        <strain evidence="1">Bd21</strain>
    </source>
</reference>
<name>A0A2K2DFW0_BRADI</name>
<reference evidence="2" key="3">
    <citation type="submission" date="2018-08" db="UniProtKB">
        <authorList>
            <consortium name="EnsemblPlants"/>
        </authorList>
    </citation>
    <scope>IDENTIFICATION</scope>
    <source>
        <strain evidence="2">cv. Bd21</strain>
    </source>
</reference>